<dbReference type="KEGG" id="msaa:QYS49_32190"/>
<dbReference type="EMBL" id="CP129971">
    <property type="protein sequence ID" value="WMN12044.1"/>
    <property type="molecule type" value="Genomic_DNA"/>
</dbReference>
<feature type="binding site" evidence="2">
    <location>
        <position position="58"/>
    </location>
    <ligand>
        <name>Fe cation</name>
        <dbReference type="ChEBI" id="CHEBI:24875"/>
    </ligand>
</feature>
<protein>
    <submittedName>
        <fullName evidence="6">Pirin family protein</fullName>
    </submittedName>
</protein>
<feature type="domain" description="Pirin N-terminal" evidence="4">
    <location>
        <begin position="12"/>
        <end position="120"/>
    </location>
</feature>
<reference evidence="6 7" key="1">
    <citation type="submission" date="2023-08" db="EMBL/GenBank/DDBJ databases">
        <title>Comparative genomics and taxonomic characterization of three novel marine species of genus Marivirga.</title>
        <authorList>
            <person name="Muhammad N."/>
            <person name="Kim S.-G."/>
        </authorList>
    </citation>
    <scope>NUCLEOTIDE SEQUENCE [LARGE SCALE GENOMIC DNA]</scope>
    <source>
        <strain evidence="6 7">BDSF4-3</strain>
    </source>
</reference>
<feature type="binding site" evidence="2">
    <location>
        <position position="102"/>
    </location>
    <ligand>
        <name>Fe cation</name>
        <dbReference type="ChEBI" id="CHEBI:24875"/>
    </ligand>
</feature>
<dbReference type="InterPro" id="IPR011051">
    <property type="entry name" value="RmlC_Cupin_sf"/>
</dbReference>
<gene>
    <name evidence="6" type="ORF">QYS49_32190</name>
</gene>
<dbReference type="Pfam" id="PF02678">
    <property type="entry name" value="Pirin"/>
    <property type="match status" value="1"/>
</dbReference>
<dbReference type="SUPFAM" id="SSF51182">
    <property type="entry name" value="RmlC-like cupins"/>
    <property type="match status" value="1"/>
</dbReference>
<proteinExistence type="inferred from homology"/>
<evidence type="ECO:0000259" key="5">
    <source>
        <dbReference type="Pfam" id="PF17954"/>
    </source>
</evidence>
<dbReference type="InterPro" id="IPR012093">
    <property type="entry name" value="Pirin"/>
</dbReference>
<feature type="binding site" evidence="2">
    <location>
        <position position="104"/>
    </location>
    <ligand>
        <name>Fe cation</name>
        <dbReference type="ChEBI" id="CHEBI:24875"/>
    </ligand>
</feature>
<dbReference type="InterPro" id="IPR003829">
    <property type="entry name" value="Pirin_N_dom"/>
</dbReference>
<dbReference type="InterPro" id="IPR014710">
    <property type="entry name" value="RmlC-like_jellyroll"/>
</dbReference>
<keyword evidence="2" id="KW-0479">Metal-binding</keyword>
<dbReference type="GO" id="GO:0046872">
    <property type="term" value="F:metal ion binding"/>
    <property type="evidence" value="ECO:0007669"/>
    <property type="project" value="UniProtKB-KW"/>
</dbReference>
<dbReference type="AlphaFoldDB" id="A0AA51RE96"/>
<dbReference type="PIRSF" id="PIRSF006232">
    <property type="entry name" value="Pirin"/>
    <property type="match status" value="1"/>
</dbReference>
<feature type="binding site" evidence="2">
    <location>
        <position position="60"/>
    </location>
    <ligand>
        <name>Fe cation</name>
        <dbReference type="ChEBI" id="CHEBI:24875"/>
    </ligand>
</feature>
<dbReference type="PANTHER" id="PTHR43212:SF3">
    <property type="entry name" value="QUERCETIN 2,3-DIOXYGENASE"/>
    <property type="match status" value="1"/>
</dbReference>
<organism evidence="6 7">
    <name type="scientific">Marivirga salinarum</name>
    <dbReference type="NCBI Taxonomy" id="3059078"/>
    <lineage>
        <taxon>Bacteria</taxon>
        <taxon>Pseudomonadati</taxon>
        <taxon>Bacteroidota</taxon>
        <taxon>Cytophagia</taxon>
        <taxon>Cytophagales</taxon>
        <taxon>Marivirgaceae</taxon>
        <taxon>Marivirga</taxon>
    </lineage>
</organism>
<dbReference type="Pfam" id="PF17954">
    <property type="entry name" value="Pirin_C_2"/>
    <property type="match status" value="1"/>
</dbReference>
<keyword evidence="2" id="KW-0408">Iron</keyword>
<name>A0AA51RE96_9BACT</name>
<evidence type="ECO:0000313" key="7">
    <source>
        <dbReference type="Proteomes" id="UP001230496"/>
    </source>
</evidence>
<dbReference type="Gene3D" id="2.60.120.10">
    <property type="entry name" value="Jelly Rolls"/>
    <property type="match status" value="2"/>
</dbReference>
<evidence type="ECO:0000256" key="3">
    <source>
        <dbReference type="RuleBase" id="RU003457"/>
    </source>
</evidence>
<keyword evidence="7" id="KW-1185">Reference proteome</keyword>
<comment type="similarity">
    <text evidence="1 3">Belongs to the pirin family.</text>
</comment>
<dbReference type="Proteomes" id="UP001230496">
    <property type="component" value="Chromosome"/>
</dbReference>
<accession>A0AA51RE96</accession>
<dbReference type="PANTHER" id="PTHR43212">
    <property type="entry name" value="QUERCETIN 2,3-DIOXYGENASE"/>
    <property type="match status" value="1"/>
</dbReference>
<dbReference type="InterPro" id="IPR041602">
    <property type="entry name" value="Quercetinase_C"/>
</dbReference>
<comment type="cofactor">
    <cofactor evidence="2">
        <name>Fe cation</name>
        <dbReference type="ChEBI" id="CHEBI:24875"/>
    </cofactor>
    <text evidence="2">Binds 1 Fe cation per subunit.</text>
</comment>
<feature type="domain" description="Quercetin 2,3-dioxygenase C-terminal cupin" evidence="5">
    <location>
        <begin position="147"/>
        <end position="233"/>
    </location>
</feature>
<sequence>MEKIIYKAESRGHANHGWLDTHHTFSFASYYDPNRIHFGALRVLNDDKITSGTGFPKHPHDNMEIISIPLKGDLAHEDSMGNNATIKQGDVQVMSGGTGIMHSEFNPNKDIGTEFLQIWVFPNKENIEPRYGQVHYPVADRKNSFQMVVSPKDSGLDTWIQQDAWFHLADFEKDFDKTYELKKKDNGLFVFLLEGEIEIGGEKLEKRDGIGLLNLEEVNIKANANSEMLLMEVPMDW</sequence>
<dbReference type="RefSeq" id="WP_308349849.1">
    <property type="nucleotide sequence ID" value="NZ_CP129971.1"/>
</dbReference>
<evidence type="ECO:0000313" key="6">
    <source>
        <dbReference type="EMBL" id="WMN12044.1"/>
    </source>
</evidence>
<evidence type="ECO:0000256" key="2">
    <source>
        <dbReference type="PIRSR" id="PIRSR006232-1"/>
    </source>
</evidence>
<evidence type="ECO:0000256" key="1">
    <source>
        <dbReference type="ARBA" id="ARBA00008416"/>
    </source>
</evidence>
<evidence type="ECO:0000259" key="4">
    <source>
        <dbReference type="Pfam" id="PF02678"/>
    </source>
</evidence>
<dbReference type="CDD" id="cd02910">
    <property type="entry name" value="cupin_Yhhw_N"/>
    <property type="match status" value="1"/>
</dbReference>